<feature type="compositionally biased region" description="Low complexity" evidence="1">
    <location>
        <begin position="1"/>
        <end position="25"/>
    </location>
</feature>
<evidence type="ECO:0000256" key="1">
    <source>
        <dbReference type="SAM" id="MobiDB-lite"/>
    </source>
</evidence>
<dbReference type="Proteomes" id="UP000314294">
    <property type="component" value="Unassembled WGS sequence"/>
</dbReference>
<feature type="compositionally biased region" description="Basic and acidic residues" evidence="1">
    <location>
        <begin position="100"/>
        <end position="109"/>
    </location>
</feature>
<keyword evidence="3" id="KW-1185">Reference proteome</keyword>
<name>A0A4Z2HTW6_9TELE</name>
<dbReference type="AlphaFoldDB" id="A0A4Z2HTW6"/>
<organism evidence="2 3">
    <name type="scientific">Liparis tanakae</name>
    <name type="common">Tanaka's snailfish</name>
    <dbReference type="NCBI Taxonomy" id="230148"/>
    <lineage>
        <taxon>Eukaryota</taxon>
        <taxon>Metazoa</taxon>
        <taxon>Chordata</taxon>
        <taxon>Craniata</taxon>
        <taxon>Vertebrata</taxon>
        <taxon>Euteleostomi</taxon>
        <taxon>Actinopterygii</taxon>
        <taxon>Neopterygii</taxon>
        <taxon>Teleostei</taxon>
        <taxon>Neoteleostei</taxon>
        <taxon>Acanthomorphata</taxon>
        <taxon>Eupercaria</taxon>
        <taxon>Perciformes</taxon>
        <taxon>Cottioidei</taxon>
        <taxon>Cottales</taxon>
        <taxon>Liparidae</taxon>
        <taxon>Liparis</taxon>
    </lineage>
</organism>
<dbReference type="OrthoDB" id="308383at2759"/>
<evidence type="ECO:0000313" key="3">
    <source>
        <dbReference type="Proteomes" id="UP000314294"/>
    </source>
</evidence>
<feature type="region of interest" description="Disordered" evidence="1">
    <location>
        <begin position="1"/>
        <end position="66"/>
    </location>
</feature>
<feature type="region of interest" description="Disordered" evidence="1">
    <location>
        <begin position="90"/>
        <end position="109"/>
    </location>
</feature>
<reference evidence="2 3" key="1">
    <citation type="submission" date="2019-03" db="EMBL/GenBank/DDBJ databases">
        <title>First draft genome of Liparis tanakae, snailfish: a comprehensive survey of snailfish specific genes.</title>
        <authorList>
            <person name="Kim W."/>
            <person name="Song I."/>
            <person name="Jeong J.-H."/>
            <person name="Kim D."/>
            <person name="Kim S."/>
            <person name="Ryu S."/>
            <person name="Song J.Y."/>
            <person name="Lee S.K."/>
        </authorList>
    </citation>
    <scope>NUCLEOTIDE SEQUENCE [LARGE SCALE GENOMIC DNA]</scope>
    <source>
        <tissue evidence="2">Muscle</tissue>
    </source>
</reference>
<proteinExistence type="predicted"/>
<gene>
    <name evidence="2" type="ORF">EYF80_021495</name>
</gene>
<sequence length="160" mass="17373">MAAAGCGSATAAAVGGQGGTATARGRFPGRPWSSRSRLRSEKRWQLGRSGSDADDVTNGGPRPANLVLSLNEDQSHLRLLGLEASHHTLGQAGYSSSGSEEVREMTSEGLKLREKAPKDLYGCDKTLLKVMLSTQNLNDKVRNYRLKGQRWRQIVPRLIL</sequence>
<dbReference type="EMBL" id="SRLO01000192">
    <property type="protein sequence ID" value="TNN68312.1"/>
    <property type="molecule type" value="Genomic_DNA"/>
</dbReference>
<evidence type="ECO:0000313" key="2">
    <source>
        <dbReference type="EMBL" id="TNN68312.1"/>
    </source>
</evidence>
<accession>A0A4Z2HTW6</accession>
<protein>
    <submittedName>
        <fullName evidence="2">Uncharacterized protein</fullName>
    </submittedName>
</protein>
<comment type="caution">
    <text evidence="2">The sequence shown here is derived from an EMBL/GenBank/DDBJ whole genome shotgun (WGS) entry which is preliminary data.</text>
</comment>